<keyword evidence="2" id="KW-1185">Reference proteome</keyword>
<organism evidence="1 2">
    <name type="scientific">Entomophthora muscae</name>
    <dbReference type="NCBI Taxonomy" id="34485"/>
    <lineage>
        <taxon>Eukaryota</taxon>
        <taxon>Fungi</taxon>
        <taxon>Fungi incertae sedis</taxon>
        <taxon>Zoopagomycota</taxon>
        <taxon>Entomophthoromycotina</taxon>
        <taxon>Entomophthoromycetes</taxon>
        <taxon>Entomophthorales</taxon>
        <taxon>Entomophthoraceae</taxon>
        <taxon>Entomophthora</taxon>
    </lineage>
</organism>
<reference evidence="1" key="1">
    <citation type="submission" date="2022-04" db="EMBL/GenBank/DDBJ databases">
        <title>Genome of the entomopathogenic fungus Entomophthora muscae.</title>
        <authorList>
            <person name="Elya C."/>
            <person name="Lovett B.R."/>
            <person name="Lee E."/>
            <person name="Macias A.M."/>
            <person name="Hajek A.E."/>
            <person name="De Bivort B.L."/>
            <person name="Kasson M.T."/>
            <person name="De Fine Licht H.H."/>
            <person name="Stajich J.E."/>
        </authorList>
    </citation>
    <scope>NUCLEOTIDE SEQUENCE</scope>
    <source>
        <strain evidence="1">Berkeley</strain>
    </source>
</reference>
<gene>
    <name evidence="1" type="ORF">DSO57_1013946</name>
</gene>
<name>A0ACC2RKA8_9FUNG</name>
<comment type="caution">
    <text evidence="1">The sequence shown here is derived from an EMBL/GenBank/DDBJ whole genome shotgun (WGS) entry which is preliminary data.</text>
</comment>
<protein>
    <submittedName>
        <fullName evidence="1">Uncharacterized protein</fullName>
    </submittedName>
</protein>
<evidence type="ECO:0000313" key="2">
    <source>
        <dbReference type="Proteomes" id="UP001165960"/>
    </source>
</evidence>
<accession>A0ACC2RKA8</accession>
<proteinExistence type="predicted"/>
<dbReference type="Proteomes" id="UP001165960">
    <property type="component" value="Unassembled WGS sequence"/>
</dbReference>
<sequence length="249" mass="27581">MNLKSFKLTPANQMSPGNASKIFSVSNQIESQTSQGTFGPLLAHLYQIKFLLRFQLKLTLSTVKTSLLCSECLNWISVSLAFQNKKLWLVTNDDLDHFPDLWGQISSLAHYVRDNLTQFLQLFEDLSKCAQYLLVTSKNIVKSLTCDNLELPSPDSDLTNLVEGDASVRFPPMEPEPTFCKEKLDLQEHVPSCTPWLLASAGLIVVSCVLALDAKSSGHTTSALDDVLMGLSSGMRAKLSYFSPPLLHL</sequence>
<dbReference type="EMBL" id="QTSX02007152">
    <property type="protein sequence ID" value="KAJ9050492.1"/>
    <property type="molecule type" value="Genomic_DNA"/>
</dbReference>
<evidence type="ECO:0000313" key="1">
    <source>
        <dbReference type="EMBL" id="KAJ9050492.1"/>
    </source>
</evidence>